<accession>A0A4U6SQ19</accession>
<evidence type="ECO:0000313" key="2">
    <source>
        <dbReference type="EMBL" id="TKV90569.1"/>
    </source>
</evidence>
<evidence type="ECO:0000256" key="1">
    <source>
        <dbReference type="SAM" id="SignalP"/>
    </source>
</evidence>
<evidence type="ECO:0008006" key="4">
    <source>
        <dbReference type="Google" id="ProtNLM"/>
    </source>
</evidence>
<feature type="chain" id="PRO_5020903855" description="Secreted protein" evidence="1">
    <location>
        <begin position="23"/>
        <end position="80"/>
    </location>
</feature>
<organism evidence="2 3">
    <name type="scientific">Setaria viridis</name>
    <name type="common">Green bristlegrass</name>
    <name type="synonym">Setaria italica subsp. viridis</name>
    <dbReference type="NCBI Taxonomy" id="4556"/>
    <lineage>
        <taxon>Eukaryota</taxon>
        <taxon>Viridiplantae</taxon>
        <taxon>Streptophyta</taxon>
        <taxon>Embryophyta</taxon>
        <taxon>Tracheophyta</taxon>
        <taxon>Spermatophyta</taxon>
        <taxon>Magnoliopsida</taxon>
        <taxon>Liliopsida</taxon>
        <taxon>Poales</taxon>
        <taxon>Poaceae</taxon>
        <taxon>PACMAD clade</taxon>
        <taxon>Panicoideae</taxon>
        <taxon>Panicodae</taxon>
        <taxon>Paniceae</taxon>
        <taxon>Cenchrinae</taxon>
        <taxon>Setaria</taxon>
    </lineage>
</organism>
<evidence type="ECO:0000313" key="3">
    <source>
        <dbReference type="Proteomes" id="UP000298652"/>
    </source>
</evidence>
<sequence>MKTQYYALILFIVRHFSCWTLGSDVQLILKAHVAYIAPHVPCIIQLLFRVKTLLLQSLYVSFGSAHELPCYNLFFLHFSV</sequence>
<reference evidence="2" key="1">
    <citation type="submission" date="2019-03" db="EMBL/GenBank/DDBJ databases">
        <title>WGS assembly of Setaria viridis.</title>
        <authorList>
            <person name="Huang P."/>
            <person name="Jenkins J."/>
            <person name="Grimwood J."/>
            <person name="Barry K."/>
            <person name="Healey A."/>
            <person name="Mamidi S."/>
            <person name="Sreedasyam A."/>
            <person name="Shu S."/>
            <person name="Feldman M."/>
            <person name="Wu J."/>
            <person name="Yu Y."/>
            <person name="Chen C."/>
            <person name="Johnson J."/>
            <person name="Rokhsar D."/>
            <person name="Baxter I."/>
            <person name="Schmutz J."/>
            <person name="Brutnell T."/>
            <person name="Kellogg E."/>
        </authorList>
    </citation>
    <scope>NUCLEOTIDE SEQUENCE [LARGE SCALE GENOMIC DNA]</scope>
</reference>
<keyword evidence="1" id="KW-0732">Signal</keyword>
<proteinExistence type="predicted"/>
<gene>
    <name evidence="2" type="ORF">SEVIR_9G037950v2</name>
</gene>
<dbReference type="Gramene" id="TKV90569">
    <property type="protein sequence ID" value="TKV90569"/>
    <property type="gene ID" value="SEVIR_9G037950v2"/>
</dbReference>
<dbReference type="Proteomes" id="UP000298652">
    <property type="component" value="Chromosome 9"/>
</dbReference>
<keyword evidence="3" id="KW-1185">Reference proteome</keyword>
<dbReference type="AlphaFoldDB" id="A0A4U6SQ19"/>
<protein>
    <recommendedName>
        <fullName evidence="4">Secreted protein</fullName>
    </recommendedName>
</protein>
<dbReference type="EMBL" id="CM016560">
    <property type="protein sequence ID" value="TKV90569.1"/>
    <property type="molecule type" value="Genomic_DNA"/>
</dbReference>
<name>A0A4U6SQ19_SETVI</name>
<feature type="signal peptide" evidence="1">
    <location>
        <begin position="1"/>
        <end position="22"/>
    </location>
</feature>